<accession>A0A1H9SD15</accession>
<dbReference type="PRINTS" id="PR01590">
    <property type="entry name" value="HTHFIS"/>
</dbReference>
<dbReference type="Gene3D" id="3.40.50.2300">
    <property type="match status" value="1"/>
</dbReference>
<feature type="modified residue" description="4-aspartylphosphate" evidence="6">
    <location>
        <position position="53"/>
    </location>
</feature>
<proteinExistence type="predicted"/>
<dbReference type="GO" id="GO:0043565">
    <property type="term" value="F:sequence-specific DNA binding"/>
    <property type="evidence" value="ECO:0007669"/>
    <property type="project" value="InterPro"/>
</dbReference>
<evidence type="ECO:0000256" key="4">
    <source>
        <dbReference type="ARBA" id="ARBA00023125"/>
    </source>
</evidence>
<evidence type="ECO:0000259" key="8">
    <source>
        <dbReference type="PROSITE" id="PS50110"/>
    </source>
</evidence>
<dbReference type="Gene3D" id="3.40.50.300">
    <property type="entry name" value="P-loop containing nucleotide triphosphate hydrolases"/>
    <property type="match status" value="1"/>
</dbReference>
<dbReference type="FunFam" id="3.40.50.300:FF:000006">
    <property type="entry name" value="DNA-binding transcriptional regulator NtrC"/>
    <property type="match status" value="1"/>
</dbReference>
<dbReference type="InterPro" id="IPR009057">
    <property type="entry name" value="Homeodomain-like_sf"/>
</dbReference>
<dbReference type="InterPro" id="IPR027417">
    <property type="entry name" value="P-loop_NTPase"/>
</dbReference>
<dbReference type="PROSITE" id="PS00676">
    <property type="entry name" value="SIGMA54_INTERACT_2"/>
    <property type="match status" value="1"/>
</dbReference>
<dbReference type="Gene3D" id="1.10.10.60">
    <property type="entry name" value="Homeodomain-like"/>
    <property type="match status" value="1"/>
</dbReference>
<keyword evidence="1" id="KW-0547">Nucleotide-binding</keyword>
<keyword evidence="3" id="KW-0805">Transcription regulation</keyword>
<dbReference type="Pfam" id="PF00158">
    <property type="entry name" value="Sigma54_activat"/>
    <property type="match status" value="1"/>
</dbReference>
<dbReference type="InterPro" id="IPR025944">
    <property type="entry name" value="Sigma_54_int_dom_CS"/>
</dbReference>
<dbReference type="SUPFAM" id="SSF52540">
    <property type="entry name" value="P-loop containing nucleoside triphosphate hydrolases"/>
    <property type="match status" value="1"/>
</dbReference>
<gene>
    <name evidence="9" type="ORF">SAMN05518684_104157</name>
</gene>
<dbReference type="InterPro" id="IPR003593">
    <property type="entry name" value="AAA+_ATPase"/>
</dbReference>
<evidence type="ECO:0000256" key="6">
    <source>
        <dbReference type="PROSITE-ProRule" id="PRU00169"/>
    </source>
</evidence>
<dbReference type="Pfam" id="PF00072">
    <property type="entry name" value="Response_reg"/>
    <property type="match status" value="1"/>
</dbReference>
<evidence type="ECO:0000313" key="9">
    <source>
        <dbReference type="EMBL" id="SER82902.1"/>
    </source>
</evidence>
<dbReference type="OrthoDB" id="9771372at2"/>
<dbReference type="Pfam" id="PF25601">
    <property type="entry name" value="AAA_lid_14"/>
    <property type="match status" value="1"/>
</dbReference>
<dbReference type="SUPFAM" id="SSF46689">
    <property type="entry name" value="Homeodomain-like"/>
    <property type="match status" value="1"/>
</dbReference>
<dbReference type="GO" id="GO:0000160">
    <property type="term" value="P:phosphorelay signal transduction system"/>
    <property type="evidence" value="ECO:0007669"/>
    <property type="project" value="InterPro"/>
</dbReference>
<dbReference type="RefSeq" id="WP_093048929.1">
    <property type="nucleotide sequence ID" value="NZ_FOGT01000004.1"/>
</dbReference>
<dbReference type="InterPro" id="IPR001789">
    <property type="entry name" value="Sig_transdc_resp-reg_receiver"/>
</dbReference>
<protein>
    <submittedName>
        <fullName evidence="9">Two-component system, NtrC family, response regulator</fullName>
    </submittedName>
</protein>
<dbReference type="GO" id="GO:0005524">
    <property type="term" value="F:ATP binding"/>
    <property type="evidence" value="ECO:0007669"/>
    <property type="project" value="UniProtKB-KW"/>
</dbReference>
<dbReference type="InterPro" id="IPR011006">
    <property type="entry name" value="CheY-like_superfamily"/>
</dbReference>
<dbReference type="AlphaFoldDB" id="A0A1H9SD15"/>
<dbReference type="SMART" id="SM00448">
    <property type="entry name" value="REC"/>
    <property type="match status" value="1"/>
</dbReference>
<dbReference type="CDD" id="cd00009">
    <property type="entry name" value="AAA"/>
    <property type="match status" value="1"/>
</dbReference>
<dbReference type="STRING" id="1601833.SAMN05518684_104157"/>
<dbReference type="GO" id="GO:0006355">
    <property type="term" value="P:regulation of DNA-templated transcription"/>
    <property type="evidence" value="ECO:0007669"/>
    <property type="project" value="InterPro"/>
</dbReference>
<evidence type="ECO:0000313" key="10">
    <source>
        <dbReference type="Proteomes" id="UP000198571"/>
    </source>
</evidence>
<organism evidence="9 10">
    <name type="scientific">Salipaludibacillus aurantiacus</name>
    <dbReference type="NCBI Taxonomy" id="1601833"/>
    <lineage>
        <taxon>Bacteria</taxon>
        <taxon>Bacillati</taxon>
        <taxon>Bacillota</taxon>
        <taxon>Bacilli</taxon>
        <taxon>Bacillales</taxon>
        <taxon>Bacillaceae</taxon>
    </lineage>
</organism>
<evidence type="ECO:0000256" key="5">
    <source>
        <dbReference type="ARBA" id="ARBA00023163"/>
    </source>
</evidence>
<dbReference type="PANTHER" id="PTHR32071">
    <property type="entry name" value="TRANSCRIPTIONAL REGULATORY PROTEIN"/>
    <property type="match status" value="1"/>
</dbReference>
<dbReference type="PROSITE" id="PS00688">
    <property type="entry name" value="SIGMA54_INTERACT_3"/>
    <property type="match status" value="1"/>
</dbReference>
<dbReference type="Proteomes" id="UP000198571">
    <property type="component" value="Unassembled WGS sequence"/>
</dbReference>
<feature type="domain" description="Response regulatory" evidence="8">
    <location>
        <begin position="4"/>
        <end position="118"/>
    </location>
</feature>
<keyword evidence="4" id="KW-0238">DNA-binding</keyword>
<evidence type="ECO:0000256" key="1">
    <source>
        <dbReference type="ARBA" id="ARBA00022741"/>
    </source>
</evidence>
<keyword evidence="10" id="KW-1185">Reference proteome</keyword>
<dbReference type="PROSITE" id="PS50045">
    <property type="entry name" value="SIGMA54_INTERACT_4"/>
    <property type="match status" value="1"/>
</dbReference>
<evidence type="ECO:0000259" key="7">
    <source>
        <dbReference type="PROSITE" id="PS50045"/>
    </source>
</evidence>
<feature type="domain" description="Sigma-54 factor interaction" evidence="7">
    <location>
        <begin position="143"/>
        <end position="371"/>
    </location>
</feature>
<keyword evidence="6" id="KW-0597">Phosphoprotein</keyword>
<reference evidence="10" key="1">
    <citation type="submission" date="2016-10" db="EMBL/GenBank/DDBJ databases">
        <authorList>
            <person name="Varghese N."/>
            <person name="Submissions S."/>
        </authorList>
    </citation>
    <scope>NUCLEOTIDE SEQUENCE [LARGE SCALE GENOMIC DNA]</scope>
    <source>
        <strain evidence="10">S9</strain>
    </source>
</reference>
<dbReference type="InterPro" id="IPR025943">
    <property type="entry name" value="Sigma_54_int_dom_ATP-bd_2"/>
</dbReference>
<dbReference type="Pfam" id="PF02954">
    <property type="entry name" value="HTH_8"/>
    <property type="match status" value="1"/>
</dbReference>
<keyword evidence="5" id="KW-0804">Transcription</keyword>
<dbReference type="EMBL" id="FOGT01000004">
    <property type="protein sequence ID" value="SER82902.1"/>
    <property type="molecule type" value="Genomic_DNA"/>
</dbReference>
<sequence length="467" mass="52818">MSKSILLVEDNKKLHRLIRQTLEKEGYTVYGAHNGKEANQLMNDHWIDAAVLDILLPDTTGIKLLEAWKPLYPGIPLILSTAYGDVEDAVEAMKLGAFDYLTKPVKSEELKVVIERALRWQAMNEENRELKKEMQTKFQLHGMIGVSENMKQVFDMIQRVSKQDVTVLLQGESGTGKSHCAKAIHLESSRQHGPFISLNCAAIPANLLESELFGYVKGAFTGAADNRKGKVEAAEGGTLFLDEIGDMPLELQSKLLQVTQEKQFIPLGSSTTKEADVRLIAATNRNLWKLVQEGKFREDLYYRLNIIGIDLPPLQERKEDIPSLIYQLLSNFETEHRRAYSLSEETVKQLARYSWPGNIRELYNALARATVLSAGSELELKDFPKEIQEELNLSRPAAEKAYDHGNLNRDAESRSLPEQMEYFERNAIENALKEANGNQSKAAETLGISRQSLLYKVRKYDVDLEHI</sequence>
<dbReference type="InterPro" id="IPR002078">
    <property type="entry name" value="Sigma_54_int"/>
</dbReference>
<keyword evidence="2" id="KW-0067">ATP-binding</keyword>
<dbReference type="SMART" id="SM00382">
    <property type="entry name" value="AAA"/>
    <property type="match status" value="1"/>
</dbReference>
<evidence type="ECO:0000256" key="2">
    <source>
        <dbReference type="ARBA" id="ARBA00022840"/>
    </source>
</evidence>
<dbReference type="InterPro" id="IPR058031">
    <property type="entry name" value="AAA_lid_NorR"/>
</dbReference>
<name>A0A1H9SD15_9BACI</name>
<evidence type="ECO:0000256" key="3">
    <source>
        <dbReference type="ARBA" id="ARBA00023015"/>
    </source>
</evidence>
<dbReference type="Gene3D" id="1.10.8.60">
    <property type="match status" value="1"/>
</dbReference>
<dbReference type="SUPFAM" id="SSF52172">
    <property type="entry name" value="CheY-like"/>
    <property type="match status" value="1"/>
</dbReference>
<dbReference type="InterPro" id="IPR002197">
    <property type="entry name" value="HTH_Fis"/>
</dbReference>
<dbReference type="PROSITE" id="PS50110">
    <property type="entry name" value="RESPONSE_REGULATORY"/>
    <property type="match status" value="1"/>
</dbReference>